<sequence length="543" mass="55976">MTAASTNPAGPTMADAVPTTPAPAGRPAGAATQPVPNARERRAALSLPYTRVDTMFIDGAYVPAHGEGRNPVTDPATGEVWGEVPDGSAEDVDDAVAAARRAFDDGPWPRLSPSERAAHLVRIADEIEARAETLALTNTRENGSPITETRGAAANAAGIFRYFASLADYLEREDVRPFPFAAGQESVVRRDPVGVCALIAPWNFPINLVVIKLAPALLAGCTVVIKPASPTPLSIRFIVDAIAAAGVPAGVVNLVTGSGRMGDVLVKHPDVDKVAFTGSTPVGRKIAAACGELLRPVTLELGGKSSAIVLPDADLDAMSKVLIRSSMRNTGQTCYISTRIIAPASRYEEVVQMASSVIAAAPQGDPLDPSTVFGPSATRSQFETVMGYVESGLAEGARATTGGRAASLGGGAAGGGLEGGFFVEPTVFADVTPSMAVAREEIFGPVLTILKYDDAGPGGGVDEAVALANNTEFGLGGLVFSADPDAALAIADRVDTGSIGINFFASNHSAPFGGRHDSGLGTEYGIEGLGAYLTYKSIHRKVR</sequence>
<feature type="domain" description="Aldehyde dehydrogenase" evidence="4">
    <location>
        <begin position="64"/>
        <end position="538"/>
    </location>
</feature>
<organism evidence="5">
    <name type="scientific">Sinomonas puerhi</name>
    <dbReference type="NCBI Taxonomy" id="3238584"/>
    <lineage>
        <taxon>Bacteria</taxon>
        <taxon>Bacillati</taxon>
        <taxon>Actinomycetota</taxon>
        <taxon>Actinomycetes</taxon>
        <taxon>Micrococcales</taxon>
        <taxon>Micrococcaceae</taxon>
        <taxon>Sinomonas</taxon>
    </lineage>
</organism>
<dbReference type="EMBL" id="CP163302">
    <property type="protein sequence ID" value="XDP45208.1"/>
    <property type="molecule type" value="Genomic_DNA"/>
</dbReference>
<evidence type="ECO:0000256" key="2">
    <source>
        <dbReference type="ARBA" id="ARBA00023002"/>
    </source>
</evidence>
<keyword evidence="2" id="KW-0560">Oxidoreductase</keyword>
<evidence type="ECO:0000256" key="1">
    <source>
        <dbReference type="ARBA" id="ARBA00009986"/>
    </source>
</evidence>
<dbReference type="AlphaFoldDB" id="A0AB39L344"/>
<dbReference type="KEGG" id="spue:AB5L97_18405"/>
<dbReference type="PANTHER" id="PTHR42804:SF1">
    <property type="entry name" value="ALDEHYDE DEHYDROGENASE-RELATED"/>
    <property type="match status" value="1"/>
</dbReference>
<dbReference type="PANTHER" id="PTHR42804">
    <property type="entry name" value="ALDEHYDE DEHYDROGENASE"/>
    <property type="match status" value="1"/>
</dbReference>
<dbReference type="Pfam" id="PF00171">
    <property type="entry name" value="Aldedh"/>
    <property type="match status" value="1"/>
</dbReference>
<dbReference type="InterPro" id="IPR016161">
    <property type="entry name" value="Ald_DH/histidinol_DH"/>
</dbReference>
<dbReference type="InterPro" id="IPR016162">
    <property type="entry name" value="Ald_DH_N"/>
</dbReference>
<dbReference type="Gene3D" id="3.40.309.10">
    <property type="entry name" value="Aldehyde Dehydrogenase, Chain A, domain 2"/>
    <property type="match status" value="1"/>
</dbReference>
<feature type="region of interest" description="Disordered" evidence="3">
    <location>
        <begin position="1"/>
        <end position="39"/>
    </location>
</feature>
<name>A0AB39L344_9MICC</name>
<evidence type="ECO:0000256" key="3">
    <source>
        <dbReference type="SAM" id="MobiDB-lite"/>
    </source>
</evidence>
<dbReference type="InterPro" id="IPR016163">
    <property type="entry name" value="Ald_DH_C"/>
</dbReference>
<evidence type="ECO:0000313" key="5">
    <source>
        <dbReference type="EMBL" id="XDP45208.1"/>
    </source>
</evidence>
<feature type="compositionally biased region" description="Low complexity" evidence="3">
    <location>
        <begin position="18"/>
        <end position="34"/>
    </location>
</feature>
<dbReference type="RefSeq" id="WP_369045776.1">
    <property type="nucleotide sequence ID" value="NZ_CP163302.1"/>
</dbReference>
<protein>
    <submittedName>
        <fullName evidence="5">Aldehyde dehydrogenase family protein</fullName>
    </submittedName>
</protein>
<gene>
    <name evidence="5" type="ORF">AB5L97_18405</name>
</gene>
<evidence type="ECO:0000259" key="4">
    <source>
        <dbReference type="Pfam" id="PF00171"/>
    </source>
</evidence>
<dbReference type="Gene3D" id="3.40.605.10">
    <property type="entry name" value="Aldehyde Dehydrogenase, Chain A, domain 1"/>
    <property type="match status" value="1"/>
</dbReference>
<proteinExistence type="inferred from homology"/>
<reference evidence="5" key="1">
    <citation type="submission" date="2024-07" db="EMBL/GenBank/DDBJ databases">
        <authorList>
            <person name="fu j."/>
        </authorList>
    </citation>
    <scope>NUCLEOTIDE SEQUENCE</scope>
    <source>
        <strain evidence="5">P10A9</strain>
    </source>
</reference>
<dbReference type="InterPro" id="IPR015590">
    <property type="entry name" value="Aldehyde_DH_dom"/>
</dbReference>
<comment type="similarity">
    <text evidence="1">Belongs to the aldehyde dehydrogenase family.</text>
</comment>
<dbReference type="GO" id="GO:0016620">
    <property type="term" value="F:oxidoreductase activity, acting on the aldehyde or oxo group of donors, NAD or NADP as acceptor"/>
    <property type="evidence" value="ECO:0007669"/>
    <property type="project" value="InterPro"/>
</dbReference>
<dbReference type="SUPFAM" id="SSF53720">
    <property type="entry name" value="ALDH-like"/>
    <property type="match status" value="1"/>
</dbReference>
<accession>A0AB39L344</accession>
<dbReference type="FunFam" id="3.40.605.10:FF:000007">
    <property type="entry name" value="NAD/NADP-dependent betaine aldehyde dehydrogenase"/>
    <property type="match status" value="1"/>
</dbReference>